<name>J5T9C7_TRIAS</name>
<organism evidence="1 2">
    <name type="scientific">Trichosporon asahii var. asahii (strain ATCC 90039 / CBS 2479 / JCM 2466 / KCTC 7840 / NBRC 103889/ NCYC 2677 / UAMH 7654)</name>
    <name type="common">Yeast</name>
    <dbReference type="NCBI Taxonomy" id="1186058"/>
    <lineage>
        <taxon>Eukaryota</taxon>
        <taxon>Fungi</taxon>
        <taxon>Dikarya</taxon>
        <taxon>Basidiomycota</taxon>
        <taxon>Agaricomycotina</taxon>
        <taxon>Tremellomycetes</taxon>
        <taxon>Trichosporonales</taxon>
        <taxon>Trichosporonaceae</taxon>
        <taxon>Trichosporon</taxon>
    </lineage>
</organism>
<dbReference type="AlphaFoldDB" id="J5T9C7"/>
<comment type="caution">
    <text evidence="1">The sequence shown here is derived from an EMBL/GenBank/DDBJ whole genome shotgun (WGS) entry which is preliminary data.</text>
</comment>
<gene>
    <name evidence="1" type="ORF">A1Q1_00998</name>
</gene>
<dbReference type="EMBL" id="ALBS01000145">
    <property type="protein sequence ID" value="EJT49846.1"/>
    <property type="molecule type" value="Genomic_DNA"/>
</dbReference>
<evidence type="ECO:0000313" key="1">
    <source>
        <dbReference type="EMBL" id="EJT49846.1"/>
    </source>
</evidence>
<reference evidence="1 2" key="1">
    <citation type="journal article" date="2012" name="Eukaryot. Cell">
        <title>Draft genome sequence of CBS 2479, the standard type strain of Trichosporon asahii.</title>
        <authorList>
            <person name="Yang R.Y."/>
            <person name="Li H.T."/>
            <person name="Zhu H."/>
            <person name="Zhou G.P."/>
            <person name="Wang M."/>
            <person name="Wang L."/>
        </authorList>
    </citation>
    <scope>NUCLEOTIDE SEQUENCE [LARGE SCALE GENOMIC DNA]</scope>
    <source>
        <strain evidence="2">ATCC 90039 / CBS 2479 / JCM 2466 / KCTC 7840 / NCYC 2677 / UAMH 7654</strain>
    </source>
</reference>
<dbReference type="VEuPathDB" id="FungiDB:A1Q1_00998"/>
<protein>
    <submittedName>
        <fullName evidence="1">Uncharacterized protein</fullName>
    </submittedName>
</protein>
<dbReference type="HOGENOM" id="CLU_1497260_0_0_1"/>
<accession>J5T9C7</accession>
<proteinExistence type="predicted"/>
<dbReference type="GeneID" id="25984512"/>
<dbReference type="KEGG" id="tasa:A1Q1_00998"/>
<dbReference type="RefSeq" id="XP_014181096.1">
    <property type="nucleotide sequence ID" value="XM_014325621.1"/>
</dbReference>
<evidence type="ECO:0000313" key="2">
    <source>
        <dbReference type="Proteomes" id="UP000002748"/>
    </source>
</evidence>
<dbReference type="Proteomes" id="UP000002748">
    <property type="component" value="Unassembled WGS sequence"/>
</dbReference>
<sequence length="180" mass="19429">MEGVLVCYEVCAEADSHRFDRSWGVSGGPTASELHQGMLELAALNIICNRHRLPHTSTKVPHTSTNQWARRSWGAGLVSAKIVDPSEFRIEGLSRVTDHMWTPGGWAGTLFTVLHLSRLLYGDRTSALEIWTCGKCAMGKQWVGGLHMVNVGAGDDAALGGTYSHLLATGFRDSGTLGHG</sequence>